<dbReference type="Pfam" id="PF03466">
    <property type="entry name" value="LysR_substrate"/>
    <property type="match status" value="1"/>
</dbReference>
<accession>I3UQV5</accession>
<dbReference type="InterPro" id="IPR000847">
    <property type="entry name" value="LysR_HTH_N"/>
</dbReference>
<dbReference type="Proteomes" id="UP000005268">
    <property type="component" value="Chromosome"/>
</dbReference>
<organism evidence="6 7">
    <name type="scientific">Pseudomonas putida ND6</name>
    <dbReference type="NCBI Taxonomy" id="231023"/>
    <lineage>
        <taxon>Bacteria</taxon>
        <taxon>Pseudomonadati</taxon>
        <taxon>Pseudomonadota</taxon>
        <taxon>Gammaproteobacteria</taxon>
        <taxon>Pseudomonadales</taxon>
        <taxon>Pseudomonadaceae</taxon>
        <taxon>Pseudomonas</taxon>
    </lineage>
</organism>
<gene>
    <name evidence="6" type="ORF">YSA_02045</name>
</gene>
<dbReference type="Gene3D" id="3.40.190.290">
    <property type="match status" value="1"/>
</dbReference>
<dbReference type="PATRIC" id="fig|231023.4.peg.984"/>
<dbReference type="GO" id="GO:0003700">
    <property type="term" value="F:DNA-binding transcription factor activity"/>
    <property type="evidence" value="ECO:0007669"/>
    <property type="project" value="InterPro"/>
</dbReference>
<dbReference type="Pfam" id="PF00126">
    <property type="entry name" value="HTH_1"/>
    <property type="match status" value="1"/>
</dbReference>
<dbReference type="Gene3D" id="1.10.10.10">
    <property type="entry name" value="Winged helix-like DNA-binding domain superfamily/Winged helix DNA-binding domain"/>
    <property type="match status" value="1"/>
</dbReference>
<keyword evidence="3" id="KW-0238">DNA-binding</keyword>
<name>I3UQV5_PSEPU</name>
<evidence type="ECO:0000256" key="1">
    <source>
        <dbReference type="ARBA" id="ARBA00009437"/>
    </source>
</evidence>
<dbReference type="GO" id="GO:0043565">
    <property type="term" value="F:sequence-specific DNA binding"/>
    <property type="evidence" value="ECO:0007669"/>
    <property type="project" value="TreeGrafter"/>
</dbReference>
<proteinExistence type="inferred from homology"/>
<dbReference type="CDD" id="cd08422">
    <property type="entry name" value="PBP2_CrgA_like"/>
    <property type="match status" value="1"/>
</dbReference>
<dbReference type="AlphaFoldDB" id="I3UQV5"/>
<evidence type="ECO:0000256" key="3">
    <source>
        <dbReference type="ARBA" id="ARBA00023125"/>
    </source>
</evidence>
<dbReference type="PANTHER" id="PTHR30537:SF72">
    <property type="entry name" value="LYSR FAMILY TRANSCRIPTIONAL REGULATOR"/>
    <property type="match status" value="1"/>
</dbReference>
<evidence type="ECO:0000313" key="6">
    <source>
        <dbReference type="EMBL" id="AFK67876.1"/>
    </source>
</evidence>
<evidence type="ECO:0000256" key="2">
    <source>
        <dbReference type="ARBA" id="ARBA00023015"/>
    </source>
</evidence>
<feature type="domain" description="HTH lysR-type" evidence="5">
    <location>
        <begin position="44"/>
        <end position="101"/>
    </location>
</feature>
<dbReference type="InterPro" id="IPR005119">
    <property type="entry name" value="LysR_subst-bd"/>
</dbReference>
<reference evidence="6 7" key="1">
    <citation type="journal article" date="2012" name="J. Bacteriol.">
        <title>Complete Genome Sequence of the Naphthalene-Degrading Pseudomonas putida Strain ND6.</title>
        <authorList>
            <person name="Li S."/>
            <person name="Zhao H."/>
            <person name="Li Y."/>
            <person name="Niu S."/>
            <person name="Cai B."/>
        </authorList>
    </citation>
    <scope>NUCLEOTIDE SEQUENCE [LARGE SCALE GENOMIC DNA]</scope>
    <source>
        <strain evidence="6 7">ND6</strain>
    </source>
</reference>
<dbReference type="PRINTS" id="PR00039">
    <property type="entry name" value="HTHLYSR"/>
</dbReference>
<protein>
    <submittedName>
        <fullName evidence="6">LysR family transcriptional regulator</fullName>
    </submittedName>
</protein>
<dbReference type="InterPro" id="IPR036390">
    <property type="entry name" value="WH_DNA-bd_sf"/>
</dbReference>
<dbReference type="FunFam" id="1.10.10.10:FF:000001">
    <property type="entry name" value="LysR family transcriptional regulator"/>
    <property type="match status" value="1"/>
</dbReference>
<dbReference type="InterPro" id="IPR058163">
    <property type="entry name" value="LysR-type_TF_proteobact-type"/>
</dbReference>
<dbReference type="SUPFAM" id="SSF46785">
    <property type="entry name" value="Winged helix' DNA-binding domain"/>
    <property type="match status" value="1"/>
</dbReference>
<sequence>MLFSCWKPGRNALDGHSIGARLPTDKMVITISRVNLWLLIMAMESFSALECFIRSAEVGSFAEAARRLSLTPAAVGKHVAQLEARLGVRLFQRSTRKLTLTEAGQRFLGEVSDSFRTIQYAVANLASAEGQPAGSLRVSMGTVFGRLYVLPLLGEFLRRYPAITPDWHFDNRQVDLIGQGFDAAIGGGFELPPGVVARKLTPAHRVLVAAPAYLQRHAPIEDPQALQRHDGILVRSPQTGRVRSWPLTSRWQAQQPLQLRQAMTMSDSDAACAVAEQALGIALVSLPFAVPYLLAGRLLRVLPDWYVDDGHISLYFAEHKLLPGKTRAFIDFVVEQFAEQGLAGRFDALQAL</sequence>
<dbReference type="PANTHER" id="PTHR30537">
    <property type="entry name" value="HTH-TYPE TRANSCRIPTIONAL REGULATOR"/>
    <property type="match status" value="1"/>
</dbReference>
<dbReference type="EMBL" id="CP003588">
    <property type="protein sequence ID" value="AFK67876.1"/>
    <property type="molecule type" value="Genomic_DNA"/>
</dbReference>
<evidence type="ECO:0000259" key="5">
    <source>
        <dbReference type="PROSITE" id="PS50931"/>
    </source>
</evidence>
<dbReference type="GO" id="GO:0006351">
    <property type="term" value="P:DNA-templated transcription"/>
    <property type="evidence" value="ECO:0007669"/>
    <property type="project" value="TreeGrafter"/>
</dbReference>
<dbReference type="KEGG" id="ppi:YSA_02045"/>
<comment type="similarity">
    <text evidence="1">Belongs to the LysR transcriptional regulatory family.</text>
</comment>
<keyword evidence="2" id="KW-0805">Transcription regulation</keyword>
<keyword evidence="4" id="KW-0804">Transcription</keyword>
<evidence type="ECO:0000313" key="7">
    <source>
        <dbReference type="Proteomes" id="UP000005268"/>
    </source>
</evidence>
<dbReference type="SUPFAM" id="SSF53850">
    <property type="entry name" value="Periplasmic binding protein-like II"/>
    <property type="match status" value="1"/>
</dbReference>
<dbReference type="PROSITE" id="PS50931">
    <property type="entry name" value="HTH_LYSR"/>
    <property type="match status" value="1"/>
</dbReference>
<dbReference type="HOGENOM" id="CLU_039613_16_1_6"/>
<evidence type="ECO:0000256" key="4">
    <source>
        <dbReference type="ARBA" id="ARBA00023163"/>
    </source>
</evidence>
<dbReference type="InterPro" id="IPR036388">
    <property type="entry name" value="WH-like_DNA-bd_sf"/>
</dbReference>